<evidence type="ECO:0000256" key="3">
    <source>
        <dbReference type="ARBA" id="ARBA00022679"/>
    </source>
</evidence>
<dbReference type="PANTHER" id="PTHR11006">
    <property type="entry name" value="PROTEIN ARGININE N-METHYLTRANSFERASE"/>
    <property type="match status" value="1"/>
</dbReference>
<evidence type="ECO:0000256" key="4">
    <source>
        <dbReference type="ARBA" id="ARBA00022691"/>
    </source>
</evidence>
<evidence type="ECO:0000259" key="8">
    <source>
        <dbReference type="Pfam" id="PF22528"/>
    </source>
</evidence>
<dbReference type="GO" id="GO:0032259">
    <property type="term" value="P:methylation"/>
    <property type="evidence" value="ECO:0007669"/>
    <property type="project" value="UniProtKB-KW"/>
</dbReference>
<keyword evidence="3 6" id="KW-0808">Transferase</keyword>
<keyword evidence="2 6" id="KW-0489">Methyltransferase</keyword>
<name>A0A6A7FM38_9CRUS</name>
<dbReference type="InterPro" id="IPR029063">
    <property type="entry name" value="SAM-dependent_MTases_sf"/>
</dbReference>
<sequence length="435" mass="48259">MDPAASVEDMSVVEENQSTKLTEDQYFSSYEDLEIHRLMVGDVPRTSAYRTAILDNPHLFKGKTVMDVGAGTGILSLFAAAAGAARVYAVEASGTAALLEQVARDNGFSEVITVLHSRVEDVVLPPDETVDVIISEWMGFYLLHESMLNSVLVARDRFLSEEGTIFPSEARIYACPCSLDDLYREQLDFWDDVYGFNMSAVRSSALDEKAKKPEVCIVKPEHLLAKPACIKTLNLRWVDAEEIANIAENVFVSITKAGSYHGICVWFECDFDGIDYDEEGEEFGKLVTLSTSPSSEPTHWKQTVVLLGKIGMVTNEKSQSESDTESTNVKNTVQLPANSQTVPTTRANSSYMKLEEDEVIGWRLEFVQSSGNLRHYTITLQMLDPETDEHPEPCLCSMPRCLIIAKFIENELEGKTFSDCSDRNANPATGAAKEK</sequence>
<organism evidence="9">
    <name type="scientific">Hirondellea gigas</name>
    <dbReference type="NCBI Taxonomy" id="1518452"/>
    <lineage>
        <taxon>Eukaryota</taxon>
        <taxon>Metazoa</taxon>
        <taxon>Ecdysozoa</taxon>
        <taxon>Arthropoda</taxon>
        <taxon>Crustacea</taxon>
        <taxon>Multicrustacea</taxon>
        <taxon>Malacostraca</taxon>
        <taxon>Eumalacostraca</taxon>
        <taxon>Peracarida</taxon>
        <taxon>Amphipoda</taxon>
        <taxon>Amphilochidea</taxon>
        <taxon>Lysianassida</taxon>
        <taxon>Lysianassidira</taxon>
        <taxon>Lysianassoidea</taxon>
        <taxon>Lysianassidae</taxon>
        <taxon>Hirondellea</taxon>
    </lineage>
</organism>
<dbReference type="InterPro" id="IPR025799">
    <property type="entry name" value="Arg_MeTrfase"/>
</dbReference>
<dbReference type="Gene3D" id="2.70.160.11">
    <property type="entry name" value="Hnrnp arginine n-methyltransferase1"/>
    <property type="match status" value="1"/>
</dbReference>
<dbReference type="FunFam" id="3.40.50.150:FF:000003">
    <property type="entry name" value="Blast:Protein arginine N-methyltransferase 1"/>
    <property type="match status" value="1"/>
</dbReference>
<dbReference type="CDD" id="cd02440">
    <property type="entry name" value="AdoMet_MTases"/>
    <property type="match status" value="1"/>
</dbReference>
<dbReference type="PANTHER" id="PTHR11006:SF122">
    <property type="entry name" value="ARGININE METHYLTRANSFERASE 8"/>
    <property type="match status" value="1"/>
</dbReference>
<evidence type="ECO:0000259" key="7">
    <source>
        <dbReference type="Pfam" id="PF13649"/>
    </source>
</evidence>
<dbReference type="GO" id="GO:0042054">
    <property type="term" value="F:histone methyltransferase activity"/>
    <property type="evidence" value="ECO:0007669"/>
    <property type="project" value="TreeGrafter"/>
</dbReference>
<dbReference type="Pfam" id="PF22528">
    <property type="entry name" value="PRMT_C"/>
    <property type="match status" value="1"/>
</dbReference>
<dbReference type="AlphaFoldDB" id="A0A6A7FM38"/>
<evidence type="ECO:0000313" key="9">
    <source>
        <dbReference type="EMBL" id="LAC19508.1"/>
    </source>
</evidence>
<comment type="catalytic activity">
    <reaction evidence="5">
        <text>L-arginyl-[protein] + S-adenosyl-L-methionine = N(omega)-methyl-L-arginyl-[protein] + S-adenosyl-L-homocysteine + H(+)</text>
        <dbReference type="Rhea" id="RHEA:48100"/>
        <dbReference type="Rhea" id="RHEA-COMP:10532"/>
        <dbReference type="Rhea" id="RHEA-COMP:11990"/>
        <dbReference type="ChEBI" id="CHEBI:15378"/>
        <dbReference type="ChEBI" id="CHEBI:29965"/>
        <dbReference type="ChEBI" id="CHEBI:57856"/>
        <dbReference type="ChEBI" id="CHEBI:59789"/>
        <dbReference type="ChEBI" id="CHEBI:65280"/>
    </reaction>
    <physiologicalReaction direction="left-to-right" evidence="5">
        <dbReference type="Rhea" id="RHEA:48101"/>
    </physiologicalReaction>
</comment>
<dbReference type="InterPro" id="IPR055135">
    <property type="entry name" value="PRMT_dom"/>
</dbReference>
<protein>
    <recommendedName>
        <fullName evidence="1">type I protein arginine methyltransferase</fullName>
        <ecNumber evidence="1">2.1.1.319</ecNumber>
    </recommendedName>
</protein>
<accession>A0A6A7FM38</accession>
<dbReference type="EMBL" id="IACT01000053">
    <property type="protein sequence ID" value="LAC19508.1"/>
    <property type="molecule type" value="mRNA"/>
</dbReference>
<dbReference type="GO" id="GO:0035241">
    <property type="term" value="F:protein-arginine omega-N monomethyltransferase activity"/>
    <property type="evidence" value="ECO:0007669"/>
    <property type="project" value="TreeGrafter"/>
</dbReference>
<feature type="domain" description="Methyltransferase" evidence="7">
    <location>
        <begin position="65"/>
        <end position="163"/>
    </location>
</feature>
<evidence type="ECO:0000256" key="2">
    <source>
        <dbReference type="ARBA" id="ARBA00022603"/>
    </source>
</evidence>
<feature type="domain" description="Protein arginine N-methyltransferase" evidence="8">
    <location>
        <begin position="169"/>
        <end position="316"/>
    </location>
</feature>
<dbReference type="Gene3D" id="3.40.50.150">
    <property type="entry name" value="Vaccinia Virus protein VP39"/>
    <property type="match status" value="1"/>
</dbReference>
<dbReference type="Pfam" id="PF13649">
    <property type="entry name" value="Methyltransf_25"/>
    <property type="match status" value="1"/>
</dbReference>
<evidence type="ECO:0000256" key="6">
    <source>
        <dbReference type="PROSITE-ProRule" id="PRU01015"/>
    </source>
</evidence>
<reference evidence="9" key="1">
    <citation type="submission" date="2017-11" db="EMBL/GenBank/DDBJ databases">
        <title>The sensing device of the deep-sea amphipod.</title>
        <authorList>
            <person name="Kobayashi H."/>
            <person name="Nagahama T."/>
            <person name="Arai W."/>
            <person name="Sasagawa Y."/>
            <person name="Umeda M."/>
            <person name="Hayashi T."/>
            <person name="Nikaido I."/>
            <person name="Watanabe H."/>
            <person name="Oguri K."/>
            <person name="Kitazato H."/>
            <person name="Fujioka K."/>
            <person name="Kido Y."/>
            <person name="Takami H."/>
        </authorList>
    </citation>
    <scope>NUCLEOTIDE SEQUENCE</scope>
    <source>
        <tissue evidence="9">Whole body</tissue>
    </source>
</reference>
<dbReference type="SUPFAM" id="SSF53335">
    <property type="entry name" value="S-adenosyl-L-methionine-dependent methyltransferases"/>
    <property type="match status" value="1"/>
</dbReference>
<dbReference type="GO" id="GO:0005634">
    <property type="term" value="C:nucleus"/>
    <property type="evidence" value="ECO:0007669"/>
    <property type="project" value="TreeGrafter"/>
</dbReference>
<keyword evidence="4 6" id="KW-0949">S-adenosyl-L-methionine</keyword>
<dbReference type="GO" id="GO:0035242">
    <property type="term" value="F:protein-arginine omega-N asymmetric methyltransferase activity"/>
    <property type="evidence" value="ECO:0007669"/>
    <property type="project" value="UniProtKB-EC"/>
</dbReference>
<evidence type="ECO:0000256" key="5">
    <source>
        <dbReference type="ARBA" id="ARBA00049303"/>
    </source>
</evidence>
<evidence type="ECO:0000256" key="1">
    <source>
        <dbReference type="ARBA" id="ARBA00011925"/>
    </source>
</evidence>
<dbReference type="PROSITE" id="PS51678">
    <property type="entry name" value="SAM_MT_PRMT"/>
    <property type="match status" value="1"/>
</dbReference>
<dbReference type="EC" id="2.1.1.319" evidence="1"/>
<dbReference type="InterPro" id="IPR041698">
    <property type="entry name" value="Methyltransf_25"/>
</dbReference>
<proteinExistence type="evidence at transcript level"/>